<accession>A0A7W3JP96</accession>
<name>A0A7W3JP96_9MICO</name>
<dbReference type="AlphaFoldDB" id="A0A7W3JP96"/>
<feature type="domain" description="TrwC relaxase" evidence="1">
    <location>
        <begin position="10"/>
        <end position="107"/>
    </location>
</feature>
<reference evidence="2 3" key="1">
    <citation type="submission" date="2020-07" db="EMBL/GenBank/DDBJ databases">
        <title>Sequencing the genomes of 1000 actinobacteria strains.</title>
        <authorList>
            <person name="Klenk H.-P."/>
        </authorList>
    </citation>
    <scope>NUCLEOTIDE SEQUENCE [LARGE SCALE GENOMIC DNA]</scope>
    <source>
        <strain evidence="2 3">DSM 27576</strain>
    </source>
</reference>
<proteinExistence type="predicted"/>
<dbReference type="Proteomes" id="UP000526083">
    <property type="component" value="Unassembled WGS sequence"/>
</dbReference>
<keyword evidence="3" id="KW-1185">Reference proteome</keyword>
<comment type="caution">
    <text evidence="2">The sequence shown here is derived from an EMBL/GenBank/DDBJ whole genome shotgun (WGS) entry which is preliminary data.</text>
</comment>
<evidence type="ECO:0000259" key="1">
    <source>
        <dbReference type="Pfam" id="PF08751"/>
    </source>
</evidence>
<dbReference type="SUPFAM" id="SSF55464">
    <property type="entry name" value="Origin of replication-binding domain, RBD-like"/>
    <property type="match status" value="1"/>
</dbReference>
<sequence>MTVSMRVMSAGDGYKYLLRTVASGDGDRDLSTPLTRYYAEKGSPPGRWLGSAVPALGGGAITVGDQVTETQLQLLVGMGRDPVTGDALASACRNYPSVAASYQPSRRSAPGLIVGLIPRAVGPLDARMRLALEQREHLMQHRVAALTQAVFQSPEPWARNLISADQDAVEEHLKVVIAYRDRWEISSGNPLGAVPMDDAQRIDYERALGHVEVLWNFYENNVQGRQSDTRSPSRSIREEQ</sequence>
<organism evidence="2 3">
    <name type="scientific">Microbacterium halimionae</name>
    <dbReference type="NCBI Taxonomy" id="1526413"/>
    <lineage>
        <taxon>Bacteria</taxon>
        <taxon>Bacillati</taxon>
        <taxon>Actinomycetota</taxon>
        <taxon>Actinomycetes</taxon>
        <taxon>Micrococcales</taxon>
        <taxon>Microbacteriaceae</taxon>
        <taxon>Microbacterium</taxon>
    </lineage>
</organism>
<dbReference type="InterPro" id="IPR014862">
    <property type="entry name" value="TrwC"/>
</dbReference>
<protein>
    <recommendedName>
        <fullName evidence="1">TrwC relaxase domain-containing protein</fullName>
    </recommendedName>
</protein>
<dbReference type="Pfam" id="PF08751">
    <property type="entry name" value="TrwC"/>
    <property type="match status" value="1"/>
</dbReference>
<dbReference type="EMBL" id="JACGWY010000002">
    <property type="protein sequence ID" value="MBA8816378.1"/>
    <property type="molecule type" value="Genomic_DNA"/>
</dbReference>
<gene>
    <name evidence="2" type="ORF">FHX48_001451</name>
</gene>
<evidence type="ECO:0000313" key="3">
    <source>
        <dbReference type="Proteomes" id="UP000526083"/>
    </source>
</evidence>
<evidence type="ECO:0000313" key="2">
    <source>
        <dbReference type="EMBL" id="MBA8816378.1"/>
    </source>
</evidence>